<dbReference type="InterPro" id="IPR036165">
    <property type="entry name" value="YefM-like_sf"/>
</dbReference>
<proteinExistence type="inferred from homology"/>
<comment type="caution">
    <text evidence="2">The sequence shown here is derived from an EMBL/GenBank/DDBJ whole genome shotgun (WGS) entry which is preliminary data.</text>
</comment>
<reference evidence="2 3" key="1">
    <citation type="submission" date="2019-02" db="EMBL/GenBank/DDBJ databases">
        <title>Marinobacter halodurans sp. nov., a marine bacterium isolated from sea tidal flat.</title>
        <authorList>
            <person name="Yoo Y."/>
            <person name="Lee D.W."/>
            <person name="Kim B.S."/>
            <person name="Kim J.-J."/>
        </authorList>
    </citation>
    <scope>NUCLEOTIDE SEQUENCE [LARGE SCALE GENOMIC DNA]</scope>
    <source>
        <strain evidence="2 3">YJ-S3-2</strain>
    </source>
</reference>
<organism evidence="2 3">
    <name type="scientific">Marinobacter halodurans</name>
    <dbReference type="NCBI Taxonomy" id="2528979"/>
    <lineage>
        <taxon>Bacteria</taxon>
        <taxon>Pseudomonadati</taxon>
        <taxon>Pseudomonadota</taxon>
        <taxon>Gammaproteobacteria</taxon>
        <taxon>Pseudomonadales</taxon>
        <taxon>Marinobacteraceae</taxon>
        <taxon>Marinobacter</taxon>
    </lineage>
</organism>
<evidence type="ECO:0000313" key="3">
    <source>
        <dbReference type="Proteomes" id="UP000313645"/>
    </source>
</evidence>
<dbReference type="NCBIfam" id="NF007300">
    <property type="entry name" value="PRK09778.1"/>
    <property type="match status" value="1"/>
</dbReference>
<dbReference type="SUPFAM" id="SSF143120">
    <property type="entry name" value="YefM-like"/>
    <property type="match status" value="1"/>
</dbReference>
<gene>
    <name evidence="2" type="primary">yafN</name>
    <name evidence="2" type="ORF">EZI54_06965</name>
</gene>
<dbReference type="RefSeq" id="WP_131480402.1">
    <property type="nucleotide sequence ID" value="NZ_SJDL01000008.1"/>
</dbReference>
<dbReference type="Proteomes" id="UP000313645">
    <property type="component" value="Unassembled WGS sequence"/>
</dbReference>
<evidence type="ECO:0000256" key="1">
    <source>
        <dbReference type="ARBA" id="ARBA00009981"/>
    </source>
</evidence>
<accession>A0ABY1ZMH3</accession>
<comment type="similarity">
    <text evidence="1">Belongs to the phD/YefM antitoxin family.</text>
</comment>
<evidence type="ECO:0000313" key="2">
    <source>
        <dbReference type="EMBL" id="TBW57391.1"/>
    </source>
</evidence>
<name>A0ABY1ZMH3_9GAMM</name>
<sequence>MATHAILAEKTVSISALRNNPAQYFSDQPIAVLSHNKPAGYVVGAELFEYMMKVIETQTEARSFEARFRPSVAQLKELRARGAELVLEMTPEDMEDYEE</sequence>
<keyword evidence="3" id="KW-1185">Reference proteome</keyword>
<dbReference type="EMBL" id="SJDL01000008">
    <property type="protein sequence ID" value="TBW57391.1"/>
    <property type="molecule type" value="Genomic_DNA"/>
</dbReference>
<protein>
    <submittedName>
        <fullName evidence="2">Type I toxin-antitoxin system antitoxin YafN</fullName>
    </submittedName>
</protein>